<dbReference type="AlphaFoldDB" id="A0A439CQT1"/>
<keyword evidence="3" id="KW-1185">Reference proteome</keyword>
<name>A0A439CQT1_9PEZI</name>
<dbReference type="EMBL" id="RYZI01000555">
    <property type="protein sequence ID" value="RWA04525.1"/>
    <property type="molecule type" value="Genomic_DNA"/>
</dbReference>
<feature type="non-terminal residue" evidence="2">
    <location>
        <position position="61"/>
    </location>
</feature>
<sequence>MEYQTPTPSFQPATFAVDNGRPSLPPPPPPQQQQPQQQQQQQFEPPPVVAEQPFVGTDLKT</sequence>
<evidence type="ECO:0000313" key="2">
    <source>
        <dbReference type="EMBL" id="RWA04525.1"/>
    </source>
</evidence>
<proteinExistence type="predicted"/>
<reference evidence="2 3" key="1">
    <citation type="submission" date="2018-12" db="EMBL/GenBank/DDBJ databases">
        <title>Draft genome sequence of Xylaria grammica IHI A82.</title>
        <authorList>
            <person name="Buettner E."/>
            <person name="Kellner H."/>
        </authorList>
    </citation>
    <scope>NUCLEOTIDE SEQUENCE [LARGE SCALE GENOMIC DNA]</scope>
    <source>
        <strain evidence="2 3">IHI A82</strain>
    </source>
</reference>
<dbReference type="STRING" id="363999.A0A439CQT1"/>
<feature type="compositionally biased region" description="Polar residues" evidence="1">
    <location>
        <begin position="1"/>
        <end position="12"/>
    </location>
</feature>
<organism evidence="2 3">
    <name type="scientific">Xylaria grammica</name>
    <dbReference type="NCBI Taxonomy" id="363999"/>
    <lineage>
        <taxon>Eukaryota</taxon>
        <taxon>Fungi</taxon>
        <taxon>Dikarya</taxon>
        <taxon>Ascomycota</taxon>
        <taxon>Pezizomycotina</taxon>
        <taxon>Sordariomycetes</taxon>
        <taxon>Xylariomycetidae</taxon>
        <taxon>Xylariales</taxon>
        <taxon>Xylariaceae</taxon>
        <taxon>Xylaria</taxon>
    </lineage>
</organism>
<feature type="compositionally biased region" description="Pro residues" evidence="1">
    <location>
        <begin position="23"/>
        <end position="32"/>
    </location>
</feature>
<accession>A0A439CQT1</accession>
<comment type="caution">
    <text evidence="2">The sequence shown here is derived from an EMBL/GenBank/DDBJ whole genome shotgun (WGS) entry which is preliminary data.</text>
</comment>
<feature type="compositionally biased region" description="Low complexity" evidence="1">
    <location>
        <begin position="33"/>
        <end position="54"/>
    </location>
</feature>
<evidence type="ECO:0000256" key="1">
    <source>
        <dbReference type="SAM" id="MobiDB-lite"/>
    </source>
</evidence>
<dbReference type="Proteomes" id="UP000286045">
    <property type="component" value="Unassembled WGS sequence"/>
</dbReference>
<evidence type="ECO:0000313" key="3">
    <source>
        <dbReference type="Proteomes" id="UP000286045"/>
    </source>
</evidence>
<gene>
    <name evidence="2" type="ORF">EKO27_g10580</name>
</gene>
<feature type="region of interest" description="Disordered" evidence="1">
    <location>
        <begin position="1"/>
        <end position="61"/>
    </location>
</feature>
<protein>
    <submittedName>
        <fullName evidence="2">Uncharacterized protein</fullName>
    </submittedName>
</protein>